<sequence length="181" mass="19025">MKLINLTVLVGLAASVSAIDVGLRSGSNCNSNGGGWLCTNLNPNTCCGIATGSVSSVIFYAIPRDWFLQVRGHEGGSCGRVRTTENVQGATERCLSNGQYTGAGYSFNSRKRGIMGTPEDVCAASATCTPVLPDQLSLSDGQKYNIVDMDTGLLEELTELMINGSVASDVPEVFKSFEVSA</sequence>
<evidence type="ECO:0000256" key="1">
    <source>
        <dbReference type="SAM" id="SignalP"/>
    </source>
</evidence>
<reference evidence="3" key="1">
    <citation type="submission" date="2016-03" db="EMBL/GenBank/DDBJ databases">
        <authorList>
            <person name="Guldener U."/>
        </authorList>
    </citation>
    <scope>NUCLEOTIDE SEQUENCE [LARGE SCALE GENOMIC DNA]</scope>
</reference>
<protein>
    <submittedName>
        <fullName evidence="2">Uncharacterized protein</fullName>
    </submittedName>
</protein>
<name>A0A1E1M1J0_RHYSE</name>
<proteinExistence type="predicted"/>
<dbReference type="AlphaFoldDB" id="A0A1E1M1J0"/>
<feature type="chain" id="PRO_5009447861" evidence="1">
    <location>
        <begin position="19"/>
        <end position="181"/>
    </location>
</feature>
<evidence type="ECO:0000313" key="2">
    <source>
        <dbReference type="EMBL" id="CZT42964.1"/>
    </source>
</evidence>
<keyword evidence="3" id="KW-1185">Reference proteome</keyword>
<accession>A0A1E1M1J0</accession>
<keyword evidence="1" id="KW-0732">Signal</keyword>
<organism evidence="2 3">
    <name type="scientific">Rhynchosporium secalis</name>
    <name type="common">Barley scald fungus</name>
    <dbReference type="NCBI Taxonomy" id="38038"/>
    <lineage>
        <taxon>Eukaryota</taxon>
        <taxon>Fungi</taxon>
        <taxon>Dikarya</taxon>
        <taxon>Ascomycota</taxon>
        <taxon>Pezizomycotina</taxon>
        <taxon>Leotiomycetes</taxon>
        <taxon>Helotiales</taxon>
        <taxon>Ploettnerulaceae</taxon>
        <taxon>Rhynchosporium</taxon>
    </lineage>
</organism>
<feature type="signal peptide" evidence="1">
    <location>
        <begin position="1"/>
        <end position="18"/>
    </location>
</feature>
<dbReference type="Proteomes" id="UP000177625">
    <property type="component" value="Unassembled WGS sequence"/>
</dbReference>
<evidence type="ECO:0000313" key="3">
    <source>
        <dbReference type="Proteomes" id="UP000177625"/>
    </source>
</evidence>
<dbReference type="EMBL" id="FJVC01000112">
    <property type="protein sequence ID" value="CZT42964.1"/>
    <property type="molecule type" value="Genomic_DNA"/>
</dbReference>
<gene>
    <name evidence="2" type="ORF">RSE6_02934</name>
</gene>